<organism evidence="3">
    <name type="scientific">Tanacetum cinerariifolium</name>
    <name type="common">Dalmatian daisy</name>
    <name type="synonym">Chrysanthemum cinerariifolium</name>
    <dbReference type="NCBI Taxonomy" id="118510"/>
    <lineage>
        <taxon>Eukaryota</taxon>
        <taxon>Viridiplantae</taxon>
        <taxon>Streptophyta</taxon>
        <taxon>Embryophyta</taxon>
        <taxon>Tracheophyta</taxon>
        <taxon>Spermatophyta</taxon>
        <taxon>Magnoliopsida</taxon>
        <taxon>eudicotyledons</taxon>
        <taxon>Gunneridae</taxon>
        <taxon>Pentapetalae</taxon>
        <taxon>asterids</taxon>
        <taxon>campanulids</taxon>
        <taxon>Asterales</taxon>
        <taxon>Asteraceae</taxon>
        <taxon>Asteroideae</taxon>
        <taxon>Anthemideae</taxon>
        <taxon>Anthemidinae</taxon>
        <taxon>Tanacetum</taxon>
    </lineage>
</organism>
<dbReference type="EMBL" id="BKCJ010001273">
    <property type="protein sequence ID" value="GEU40209.1"/>
    <property type="molecule type" value="Genomic_DNA"/>
</dbReference>
<name>A0A6L2JTZ6_TANCI</name>
<accession>A0A6L2JTZ6</accession>
<comment type="caution">
    <text evidence="3">The sequence shown here is derived from an EMBL/GenBank/DDBJ whole genome shotgun (WGS) entry which is preliminary data.</text>
</comment>
<dbReference type="GO" id="GO:0030692">
    <property type="term" value="C:Noc4p-Nop14p complex"/>
    <property type="evidence" value="ECO:0007669"/>
    <property type="project" value="TreeGrafter"/>
</dbReference>
<dbReference type="InterPro" id="IPR027193">
    <property type="entry name" value="Noc4"/>
</dbReference>
<dbReference type="GO" id="GO:0032040">
    <property type="term" value="C:small-subunit processome"/>
    <property type="evidence" value="ECO:0007669"/>
    <property type="project" value="TreeGrafter"/>
</dbReference>
<dbReference type="GO" id="GO:0042254">
    <property type="term" value="P:ribosome biogenesis"/>
    <property type="evidence" value="ECO:0007669"/>
    <property type="project" value="InterPro"/>
</dbReference>
<dbReference type="Pfam" id="PF03914">
    <property type="entry name" value="CBF"/>
    <property type="match status" value="1"/>
</dbReference>
<dbReference type="AlphaFoldDB" id="A0A6L2JTZ6"/>
<protein>
    <submittedName>
        <fullName evidence="3">Nucleolar complex protein 4 homolog B</fullName>
    </submittedName>
</protein>
<sequence length="141" mass="15411">MSFLALPLPIDVYKELLDSCLKSPLLPAYLVASFAKKLSRLALTVPPSGSLVIEDNVETAKDVSFIKSGINQFKNDETDLLKTNAMSKFKYSQLRGGNVKHESHLLKASSFRSDANELATSASSLTGDSIHAVVRPKRMDL</sequence>
<evidence type="ECO:0000259" key="2">
    <source>
        <dbReference type="Pfam" id="PF03914"/>
    </source>
</evidence>
<feature type="domain" description="CCAAT-binding factor" evidence="2">
    <location>
        <begin position="14"/>
        <end position="53"/>
    </location>
</feature>
<comment type="similarity">
    <text evidence="1">Belongs to the CBF/MAK21 family.</text>
</comment>
<evidence type="ECO:0000313" key="3">
    <source>
        <dbReference type="EMBL" id="GEU40209.1"/>
    </source>
</evidence>
<proteinExistence type="inferred from homology"/>
<dbReference type="InterPro" id="IPR005612">
    <property type="entry name" value="CCAAT-binding_factor"/>
</dbReference>
<gene>
    <name evidence="3" type="ORF">Tci_012187</name>
</gene>
<dbReference type="PANTHER" id="PTHR12455">
    <property type="entry name" value="NUCLEOLAR COMPLEX PROTEIN 4"/>
    <property type="match status" value="1"/>
</dbReference>
<dbReference type="PANTHER" id="PTHR12455:SF0">
    <property type="entry name" value="NUCLEOLAR COMPLEX PROTEIN 4 HOMOLOG"/>
    <property type="match status" value="1"/>
</dbReference>
<reference evidence="3" key="1">
    <citation type="journal article" date="2019" name="Sci. Rep.">
        <title>Draft genome of Tanacetum cinerariifolium, the natural source of mosquito coil.</title>
        <authorList>
            <person name="Yamashiro T."/>
            <person name="Shiraishi A."/>
            <person name="Satake H."/>
            <person name="Nakayama K."/>
        </authorList>
    </citation>
    <scope>NUCLEOTIDE SEQUENCE</scope>
</reference>
<evidence type="ECO:0000256" key="1">
    <source>
        <dbReference type="ARBA" id="ARBA00007797"/>
    </source>
</evidence>